<dbReference type="InterPro" id="IPR024391">
    <property type="entry name" value="LDB19_N"/>
</dbReference>
<evidence type="ECO:0000259" key="2">
    <source>
        <dbReference type="Pfam" id="PF13002"/>
    </source>
</evidence>
<name>A0A9P4KE31_9PLEO</name>
<dbReference type="Proteomes" id="UP000800093">
    <property type="component" value="Unassembled WGS sequence"/>
</dbReference>
<dbReference type="GO" id="GO:0005886">
    <property type="term" value="C:plasma membrane"/>
    <property type="evidence" value="ECO:0007669"/>
    <property type="project" value="TreeGrafter"/>
</dbReference>
<comment type="caution">
    <text evidence="3">The sequence shown here is derived from an EMBL/GenBank/DDBJ whole genome shotgun (WGS) entry which is preliminary data.</text>
</comment>
<dbReference type="GO" id="GO:0005829">
    <property type="term" value="C:cytosol"/>
    <property type="evidence" value="ECO:0007669"/>
    <property type="project" value="TreeGrafter"/>
</dbReference>
<evidence type="ECO:0000256" key="1">
    <source>
        <dbReference type="SAM" id="MobiDB-lite"/>
    </source>
</evidence>
<feature type="domain" description="LDB19 N-terminal" evidence="2">
    <location>
        <begin position="124"/>
        <end position="298"/>
    </location>
</feature>
<accession>A0A9P4KE31</accession>
<dbReference type="InterPro" id="IPR014752">
    <property type="entry name" value="Arrestin-like_C"/>
</dbReference>
<dbReference type="PANTHER" id="PTHR11188">
    <property type="entry name" value="ARRESTIN DOMAIN CONTAINING PROTEIN"/>
    <property type="match status" value="1"/>
</dbReference>
<gene>
    <name evidence="3" type="ORF">CC78DRAFT_532889</name>
</gene>
<organism evidence="3 4">
    <name type="scientific">Lojkania enalia</name>
    <dbReference type="NCBI Taxonomy" id="147567"/>
    <lineage>
        <taxon>Eukaryota</taxon>
        <taxon>Fungi</taxon>
        <taxon>Dikarya</taxon>
        <taxon>Ascomycota</taxon>
        <taxon>Pezizomycotina</taxon>
        <taxon>Dothideomycetes</taxon>
        <taxon>Pleosporomycetidae</taxon>
        <taxon>Pleosporales</taxon>
        <taxon>Pleosporales incertae sedis</taxon>
        <taxon>Lojkania</taxon>
    </lineage>
</organism>
<dbReference type="EMBL" id="ML986613">
    <property type="protein sequence ID" value="KAF2264760.1"/>
    <property type="molecule type" value="Genomic_DNA"/>
</dbReference>
<sequence>MPGRLLSSLVRAAPSSTPIEGVKSQNPPLFPPHYSFEPPANPKAKSQESLVMDAFKRHSIGSRHHSDKKSPKAEPQKAATMNMQVESPPILFYNSPQVSSGALFSGQLKLDVKEPHLTVESFDMRLLAIVITKKPVAPHCSECSTKISEIHKWEFLKAPVSLRYGEHTFPFSHLLPGHLPATTHGVLASLDYYLDAVATTSTGEKLTYKRNLDVKRAIFPGSDKHSIRIFPPTNLTASVVLPPVVHPIGDFPLEMRLSGIVLNKADSQTRWRLRKLNWRIEEIQKFVSPACSKHASKVGGEGKGILHEDVHVIGSDEVKTGWKTDFEQGNIDVEFRAACDMALKPLCDMESPNGMEVKHNLVVEMVVAEEWAPLKKLNQATPTGAARVLRTQFHLIVTERAGMGISWDEEQPPVYEDVPASPPTYVDDYDGALNDDAETLNL</sequence>
<dbReference type="GO" id="GO:0030674">
    <property type="term" value="F:protein-macromolecule adaptor activity"/>
    <property type="evidence" value="ECO:0007669"/>
    <property type="project" value="TreeGrafter"/>
</dbReference>
<dbReference type="InterPro" id="IPR050357">
    <property type="entry name" value="Arrestin_domain-protein"/>
</dbReference>
<evidence type="ECO:0000313" key="4">
    <source>
        <dbReference type="Proteomes" id="UP000800093"/>
    </source>
</evidence>
<keyword evidence="4" id="KW-1185">Reference proteome</keyword>
<dbReference type="OrthoDB" id="3832628at2759"/>
<feature type="compositionally biased region" description="Polar residues" evidence="1">
    <location>
        <begin position="14"/>
        <end position="27"/>
    </location>
</feature>
<dbReference type="GO" id="GO:0070086">
    <property type="term" value="P:ubiquitin-dependent endocytosis"/>
    <property type="evidence" value="ECO:0007669"/>
    <property type="project" value="TreeGrafter"/>
</dbReference>
<dbReference type="Pfam" id="PF13002">
    <property type="entry name" value="LDB19"/>
    <property type="match status" value="1"/>
</dbReference>
<protein>
    <recommendedName>
        <fullName evidence="2">LDB19 N-terminal domain-containing protein</fullName>
    </recommendedName>
</protein>
<evidence type="ECO:0000313" key="3">
    <source>
        <dbReference type="EMBL" id="KAF2264760.1"/>
    </source>
</evidence>
<dbReference type="Gene3D" id="2.60.40.640">
    <property type="match status" value="1"/>
</dbReference>
<reference evidence="4" key="1">
    <citation type="journal article" date="2020" name="Stud. Mycol.">
        <title>101 Dothideomycetes genomes: A test case for predicting lifestyles and emergence of pathogens.</title>
        <authorList>
            <person name="Haridas S."/>
            <person name="Albert R."/>
            <person name="Binder M."/>
            <person name="Bloem J."/>
            <person name="LaButti K."/>
            <person name="Salamov A."/>
            <person name="Andreopoulos B."/>
            <person name="Baker S."/>
            <person name="Barry K."/>
            <person name="Bills G."/>
            <person name="Bluhm B."/>
            <person name="Cannon C."/>
            <person name="Castanera R."/>
            <person name="Culley D."/>
            <person name="Daum C."/>
            <person name="Ezra D."/>
            <person name="Gonzalez J."/>
            <person name="Henrissat B."/>
            <person name="Kuo A."/>
            <person name="Liang C."/>
            <person name="Lipzen A."/>
            <person name="Lutzoni F."/>
            <person name="Magnuson J."/>
            <person name="Mondo S."/>
            <person name="Nolan M."/>
            <person name="Ohm R."/>
            <person name="Pangilinan J."/>
            <person name="Park H.-J."/>
            <person name="Ramirez L."/>
            <person name="Alfaro M."/>
            <person name="Sun H."/>
            <person name="Tritt A."/>
            <person name="Yoshinaga Y."/>
            <person name="Zwiers L.-H."/>
            <person name="Turgeon B."/>
            <person name="Goodwin S."/>
            <person name="Spatafora J."/>
            <person name="Crous P."/>
            <person name="Grigoriev I."/>
        </authorList>
    </citation>
    <scope>NUCLEOTIDE SEQUENCE [LARGE SCALE GENOMIC DNA]</scope>
    <source>
        <strain evidence="4">CBS 304.66</strain>
    </source>
</reference>
<dbReference type="AlphaFoldDB" id="A0A9P4KE31"/>
<feature type="region of interest" description="Disordered" evidence="1">
    <location>
        <begin position="1"/>
        <end position="47"/>
    </location>
</feature>
<dbReference type="GO" id="GO:0031625">
    <property type="term" value="F:ubiquitin protein ligase binding"/>
    <property type="evidence" value="ECO:0007669"/>
    <property type="project" value="TreeGrafter"/>
</dbReference>
<dbReference type="PANTHER" id="PTHR11188:SF76">
    <property type="entry name" value="PROTEIN LDB19"/>
    <property type="match status" value="1"/>
</dbReference>
<proteinExistence type="predicted"/>